<proteinExistence type="predicted"/>
<name>A0A1H4UEZ5_TSUTY</name>
<keyword evidence="2" id="KW-1185">Reference proteome</keyword>
<reference evidence="2" key="1">
    <citation type="submission" date="2016-10" db="EMBL/GenBank/DDBJ databases">
        <authorList>
            <person name="Varghese N."/>
            <person name="Submissions S."/>
        </authorList>
    </citation>
    <scope>NUCLEOTIDE SEQUENCE [LARGE SCALE GENOMIC DNA]</scope>
    <source>
        <strain evidence="2">DSM 44234</strain>
    </source>
</reference>
<gene>
    <name evidence="1" type="ORF">SAMN04489793_2879</name>
</gene>
<sequence length="109" mass="12325">MALTDHLLDYLVRIDEKLDRFRDGGDPEPFRIVHVIAVRDVADASHVALIGADPQDVELARAQAEQTYPTDRYIHAVTTQPISRAVADTWADRPADDAPVQEWAEFLFR</sequence>
<accession>A0A1H4UEZ5</accession>
<organism evidence="1 2">
    <name type="scientific">Tsukamurella tyrosinosolvens</name>
    <dbReference type="NCBI Taxonomy" id="57704"/>
    <lineage>
        <taxon>Bacteria</taxon>
        <taxon>Bacillati</taxon>
        <taxon>Actinomycetota</taxon>
        <taxon>Actinomycetes</taxon>
        <taxon>Mycobacteriales</taxon>
        <taxon>Tsukamurellaceae</taxon>
        <taxon>Tsukamurella</taxon>
    </lineage>
</organism>
<evidence type="ECO:0000313" key="2">
    <source>
        <dbReference type="Proteomes" id="UP000182241"/>
    </source>
</evidence>
<dbReference type="Proteomes" id="UP000182241">
    <property type="component" value="Unassembled WGS sequence"/>
</dbReference>
<protein>
    <submittedName>
        <fullName evidence="1">Uncharacterized protein</fullName>
    </submittedName>
</protein>
<dbReference type="STRING" id="57704.SAMN04489793_2879"/>
<dbReference type="AlphaFoldDB" id="A0A1H4UEZ5"/>
<evidence type="ECO:0000313" key="1">
    <source>
        <dbReference type="EMBL" id="SEC67309.1"/>
    </source>
</evidence>
<dbReference type="EMBL" id="FNSA01000003">
    <property type="protein sequence ID" value="SEC67309.1"/>
    <property type="molecule type" value="Genomic_DNA"/>
</dbReference>
<dbReference type="RefSeq" id="WP_068741721.1">
    <property type="nucleotide sequence ID" value="NZ_FNSA01000003.1"/>
</dbReference>